<dbReference type="PROSITE" id="PS51471">
    <property type="entry name" value="FE2OG_OXY"/>
    <property type="match status" value="1"/>
</dbReference>
<evidence type="ECO:0000256" key="1">
    <source>
        <dbReference type="ARBA" id="ARBA00008056"/>
    </source>
</evidence>
<dbReference type="Pfam" id="PF03171">
    <property type="entry name" value="2OG-FeII_Oxy"/>
    <property type="match status" value="1"/>
</dbReference>
<dbReference type="Pfam" id="PF14226">
    <property type="entry name" value="DIOX_N"/>
    <property type="match status" value="1"/>
</dbReference>
<gene>
    <name evidence="8" type="ORF">Ahy_B03g061957</name>
</gene>
<keyword evidence="2 6" id="KW-0479">Metal-binding</keyword>
<dbReference type="AlphaFoldDB" id="A0A444ZSN9"/>
<dbReference type="FunFam" id="2.60.120.330:FF:000001">
    <property type="entry name" value="Protein SRG1"/>
    <property type="match status" value="1"/>
</dbReference>
<keyword evidence="5 6" id="KW-0408">Iron</keyword>
<protein>
    <recommendedName>
        <fullName evidence="7">Fe2OG dioxygenase domain-containing protein</fullName>
    </recommendedName>
</protein>
<organism evidence="8 9">
    <name type="scientific">Arachis hypogaea</name>
    <name type="common">Peanut</name>
    <dbReference type="NCBI Taxonomy" id="3818"/>
    <lineage>
        <taxon>Eukaryota</taxon>
        <taxon>Viridiplantae</taxon>
        <taxon>Streptophyta</taxon>
        <taxon>Embryophyta</taxon>
        <taxon>Tracheophyta</taxon>
        <taxon>Spermatophyta</taxon>
        <taxon>Magnoliopsida</taxon>
        <taxon>eudicotyledons</taxon>
        <taxon>Gunneridae</taxon>
        <taxon>Pentapetalae</taxon>
        <taxon>rosids</taxon>
        <taxon>fabids</taxon>
        <taxon>Fabales</taxon>
        <taxon>Fabaceae</taxon>
        <taxon>Papilionoideae</taxon>
        <taxon>50 kb inversion clade</taxon>
        <taxon>dalbergioids sensu lato</taxon>
        <taxon>Dalbergieae</taxon>
        <taxon>Pterocarpus clade</taxon>
        <taxon>Arachis</taxon>
    </lineage>
</organism>
<evidence type="ECO:0000313" key="8">
    <source>
        <dbReference type="EMBL" id="RYR17176.1"/>
    </source>
</evidence>
<dbReference type="InterPro" id="IPR026992">
    <property type="entry name" value="DIOX_N"/>
</dbReference>
<proteinExistence type="inferred from homology"/>
<evidence type="ECO:0000256" key="4">
    <source>
        <dbReference type="ARBA" id="ARBA00023002"/>
    </source>
</evidence>
<evidence type="ECO:0000256" key="5">
    <source>
        <dbReference type="ARBA" id="ARBA00023004"/>
    </source>
</evidence>
<dbReference type="GO" id="GO:0016491">
    <property type="term" value="F:oxidoreductase activity"/>
    <property type="evidence" value="ECO:0007669"/>
    <property type="project" value="UniProtKB-KW"/>
</dbReference>
<evidence type="ECO:0000259" key="7">
    <source>
        <dbReference type="PROSITE" id="PS51471"/>
    </source>
</evidence>
<evidence type="ECO:0000256" key="6">
    <source>
        <dbReference type="RuleBase" id="RU003682"/>
    </source>
</evidence>
<reference evidence="8 9" key="1">
    <citation type="submission" date="2019-01" db="EMBL/GenBank/DDBJ databases">
        <title>Sequencing of cultivated peanut Arachis hypogaea provides insights into genome evolution and oil improvement.</title>
        <authorList>
            <person name="Chen X."/>
        </authorList>
    </citation>
    <scope>NUCLEOTIDE SEQUENCE [LARGE SCALE GENOMIC DNA]</scope>
    <source>
        <strain evidence="9">cv. Fuhuasheng</strain>
        <tissue evidence="8">Leaves</tissue>
    </source>
</reference>
<evidence type="ECO:0000313" key="9">
    <source>
        <dbReference type="Proteomes" id="UP000289738"/>
    </source>
</evidence>
<accession>A0A444ZSN9</accession>
<dbReference type="InterPro" id="IPR050295">
    <property type="entry name" value="Plant_2OG-oxidoreductases"/>
</dbReference>
<dbReference type="EMBL" id="SDMP01000013">
    <property type="protein sequence ID" value="RYR17176.1"/>
    <property type="molecule type" value="Genomic_DNA"/>
</dbReference>
<dbReference type="InterPro" id="IPR027443">
    <property type="entry name" value="IPNS-like_sf"/>
</dbReference>
<feature type="domain" description="Fe2OG dioxygenase" evidence="7">
    <location>
        <begin position="202"/>
        <end position="302"/>
    </location>
</feature>
<keyword evidence="4 6" id="KW-0560">Oxidoreductase</keyword>
<keyword evidence="3" id="KW-0847">Vitamin C</keyword>
<name>A0A444ZSN9_ARAHY</name>
<comment type="similarity">
    <text evidence="1 6">Belongs to the iron/ascorbate-dependent oxidoreductase family.</text>
</comment>
<dbReference type="GO" id="GO:0046872">
    <property type="term" value="F:metal ion binding"/>
    <property type="evidence" value="ECO:0007669"/>
    <property type="project" value="UniProtKB-KW"/>
</dbReference>
<dbReference type="SUPFAM" id="SSF51197">
    <property type="entry name" value="Clavaminate synthase-like"/>
    <property type="match status" value="1"/>
</dbReference>
<dbReference type="PANTHER" id="PTHR47991">
    <property type="entry name" value="OXOGLUTARATE/IRON-DEPENDENT DIOXYGENASE"/>
    <property type="match status" value="1"/>
</dbReference>
<sequence length="363" mass="41337">MEKASIAVPRVQEIAKEALTSIPERYVRPDHERPVLSATTTNEPLPQVPVIDMAKLLSQDLNQSELQTLHHACKHWGFFQLINHGVSSGLVENVKKGVEEFFNLPMEEKNKLRQREGEVEGYGQVFVVSEEQKLEWADMVYMVTMPPHLRKPHLFPNLPLPFRDNLETYCAEMKKLAIQIVQLMANALRVNPMEIKEQIGEGTLSMRMNYYPPCPQPELVMGLNPHSDGSALTILLQVNEMQGLQIKKDGIWIPVTPLPNAFVINIGDIFEIITNGIYKSIEHRAIVNPEKERLSIATFYNAEPQRNLGPVSSLVTPQNPAMFITTTVAEYRKGYLSRELRGKSYLDNFKIHNQDENKKVKDT</sequence>
<dbReference type="STRING" id="3818.A0A444ZSN9"/>
<evidence type="ECO:0000256" key="2">
    <source>
        <dbReference type="ARBA" id="ARBA00022723"/>
    </source>
</evidence>
<evidence type="ECO:0000256" key="3">
    <source>
        <dbReference type="ARBA" id="ARBA00022896"/>
    </source>
</evidence>
<dbReference type="Proteomes" id="UP000289738">
    <property type="component" value="Chromosome B03"/>
</dbReference>
<dbReference type="Gene3D" id="2.60.120.330">
    <property type="entry name" value="B-lactam Antibiotic, Isopenicillin N Synthase, Chain"/>
    <property type="match status" value="1"/>
</dbReference>
<dbReference type="InterPro" id="IPR044861">
    <property type="entry name" value="IPNS-like_FE2OG_OXY"/>
</dbReference>
<dbReference type="InterPro" id="IPR005123">
    <property type="entry name" value="Oxoglu/Fe-dep_dioxygenase_dom"/>
</dbReference>
<dbReference type="GO" id="GO:0031418">
    <property type="term" value="F:L-ascorbic acid binding"/>
    <property type="evidence" value="ECO:0007669"/>
    <property type="project" value="UniProtKB-KW"/>
</dbReference>
<keyword evidence="9" id="KW-1185">Reference proteome</keyword>
<comment type="caution">
    <text evidence="8">The sequence shown here is derived from an EMBL/GenBank/DDBJ whole genome shotgun (WGS) entry which is preliminary data.</text>
</comment>